<protein>
    <recommendedName>
        <fullName evidence="2">FlgD/Vpr Ig-like domain-containing protein</fullName>
    </recommendedName>
</protein>
<dbReference type="AlphaFoldDB" id="A0A831WVG9"/>
<sequence length="79" mass="8450">MELKLPAGAYQLTISIHDASGHPVARPANGKPAGPHSMITWNGRDENGNLCPSGIYTVKTEINGLNASTVFHNELVLVR</sequence>
<dbReference type="Gene3D" id="2.60.40.4070">
    <property type="match status" value="1"/>
</dbReference>
<dbReference type="EMBL" id="DSBW01000129">
    <property type="protein sequence ID" value="HED31164.1"/>
    <property type="molecule type" value="Genomic_DNA"/>
</dbReference>
<gene>
    <name evidence="3" type="ORF">ENN50_05695</name>
</gene>
<evidence type="ECO:0000256" key="1">
    <source>
        <dbReference type="SAM" id="MobiDB-lite"/>
    </source>
</evidence>
<accession>A0A831WVG9</accession>
<evidence type="ECO:0000259" key="2">
    <source>
        <dbReference type="Pfam" id="PF13860"/>
    </source>
</evidence>
<name>A0A831WVG9_PROAE</name>
<feature type="domain" description="FlgD/Vpr Ig-like" evidence="2">
    <location>
        <begin position="2"/>
        <end position="60"/>
    </location>
</feature>
<proteinExistence type="predicted"/>
<feature type="region of interest" description="Disordered" evidence="1">
    <location>
        <begin position="21"/>
        <end position="41"/>
    </location>
</feature>
<evidence type="ECO:0000313" key="3">
    <source>
        <dbReference type="EMBL" id="HED31164.1"/>
    </source>
</evidence>
<organism evidence="3">
    <name type="scientific">Prosthecochloris aestuarii</name>
    <dbReference type="NCBI Taxonomy" id="1102"/>
    <lineage>
        <taxon>Bacteria</taxon>
        <taxon>Pseudomonadati</taxon>
        <taxon>Chlorobiota</taxon>
        <taxon>Chlorobiia</taxon>
        <taxon>Chlorobiales</taxon>
        <taxon>Chlorobiaceae</taxon>
        <taxon>Prosthecochloris</taxon>
    </lineage>
</organism>
<comment type="caution">
    <text evidence="3">The sequence shown here is derived from an EMBL/GenBank/DDBJ whole genome shotgun (WGS) entry which is preliminary data.</text>
</comment>
<dbReference type="InterPro" id="IPR025965">
    <property type="entry name" value="FlgD/Vpr_Ig-like"/>
</dbReference>
<reference evidence="3" key="1">
    <citation type="journal article" date="2020" name="mSystems">
        <title>Genome- and Community-Level Interaction Insights into Carbon Utilization and Element Cycling Functions of Hydrothermarchaeota in Hydrothermal Sediment.</title>
        <authorList>
            <person name="Zhou Z."/>
            <person name="Liu Y."/>
            <person name="Xu W."/>
            <person name="Pan J."/>
            <person name="Luo Z.H."/>
            <person name="Li M."/>
        </authorList>
    </citation>
    <scope>NUCLEOTIDE SEQUENCE [LARGE SCALE GENOMIC DNA]</scope>
    <source>
        <strain evidence="3">SpSt-1181</strain>
    </source>
</reference>
<dbReference type="Proteomes" id="UP000886335">
    <property type="component" value="Unassembled WGS sequence"/>
</dbReference>
<dbReference type="Pfam" id="PF13860">
    <property type="entry name" value="FlgD_ig"/>
    <property type="match status" value="1"/>
</dbReference>